<evidence type="ECO:0000259" key="5">
    <source>
        <dbReference type="Pfam" id="PF13361"/>
    </source>
</evidence>
<sequence length="71" mass="7796">LSGGTSFFGRNEIKDAMAYLRLLINTADDNAFLRIVNEPRREVGPGTLEKLANYATGRGVSLYAACSEMRL</sequence>
<keyword evidence="3" id="KW-0347">Helicase</keyword>
<dbReference type="InterPro" id="IPR014017">
    <property type="entry name" value="DNA_helicase_UvrD-like_C"/>
</dbReference>
<comment type="caution">
    <text evidence="6">The sequence shown here is derived from an EMBL/GenBank/DDBJ whole genome shotgun (WGS) entry which is preliminary data.</text>
</comment>
<keyword evidence="2" id="KW-0378">Hydrolase</keyword>
<keyword evidence="4" id="KW-0067">ATP-binding</keyword>
<evidence type="ECO:0000256" key="4">
    <source>
        <dbReference type="ARBA" id="ARBA00022840"/>
    </source>
</evidence>
<dbReference type="Gene3D" id="1.10.486.10">
    <property type="entry name" value="PCRA, domain 4"/>
    <property type="match status" value="1"/>
</dbReference>
<feature type="non-terminal residue" evidence="6">
    <location>
        <position position="1"/>
    </location>
</feature>
<proteinExistence type="predicted"/>
<feature type="domain" description="UvrD-like helicase C-terminal" evidence="5">
    <location>
        <begin position="3"/>
        <end position="62"/>
    </location>
</feature>
<protein>
    <submittedName>
        <fullName evidence="6">3'-5' exonuclease</fullName>
    </submittedName>
</protein>
<dbReference type="Proteomes" id="UP001378242">
    <property type="component" value="Unassembled WGS sequence"/>
</dbReference>
<dbReference type="GO" id="GO:0004527">
    <property type="term" value="F:exonuclease activity"/>
    <property type="evidence" value="ECO:0007669"/>
    <property type="project" value="UniProtKB-KW"/>
</dbReference>
<evidence type="ECO:0000256" key="1">
    <source>
        <dbReference type="ARBA" id="ARBA00022741"/>
    </source>
</evidence>
<evidence type="ECO:0000313" key="6">
    <source>
        <dbReference type="EMBL" id="MEL0618750.1"/>
    </source>
</evidence>
<name>A0ABU9GKV5_COBMA</name>
<organism evidence="6 7">
    <name type="scientific">Cobetia marina</name>
    <name type="common">Deleya marina</name>
    <dbReference type="NCBI Taxonomy" id="28258"/>
    <lineage>
        <taxon>Bacteria</taxon>
        <taxon>Pseudomonadati</taxon>
        <taxon>Pseudomonadota</taxon>
        <taxon>Gammaproteobacteria</taxon>
        <taxon>Oceanospirillales</taxon>
        <taxon>Halomonadaceae</taxon>
        <taxon>Cobetia</taxon>
    </lineage>
</organism>
<dbReference type="EMBL" id="JBAKAP010000170">
    <property type="protein sequence ID" value="MEL0618750.1"/>
    <property type="molecule type" value="Genomic_DNA"/>
</dbReference>
<evidence type="ECO:0000313" key="7">
    <source>
        <dbReference type="Proteomes" id="UP001378242"/>
    </source>
</evidence>
<keyword evidence="6" id="KW-0269">Exonuclease</keyword>
<evidence type="ECO:0000256" key="3">
    <source>
        <dbReference type="ARBA" id="ARBA00022806"/>
    </source>
</evidence>
<evidence type="ECO:0000256" key="2">
    <source>
        <dbReference type="ARBA" id="ARBA00022801"/>
    </source>
</evidence>
<dbReference type="SUPFAM" id="SSF52540">
    <property type="entry name" value="P-loop containing nucleoside triphosphate hydrolases"/>
    <property type="match status" value="1"/>
</dbReference>
<accession>A0ABU9GKV5</accession>
<feature type="non-terminal residue" evidence="6">
    <location>
        <position position="71"/>
    </location>
</feature>
<gene>
    <name evidence="6" type="ORF">V6243_18205</name>
</gene>
<reference evidence="6 7" key="1">
    <citation type="submission" date="2024-02" db="EMBL/GenBank/DDBJ databases">
        <title>Bacteria isolated from the canopy kelp, Nereocystis luetkeana.</title>
        <authorList>
            <person name="Pfister C.A."/>
            <person name="Younker I.T."/>
            <person name="Light S.H."/>
        </authorList>
    </citation>
    <scope>NUCLEOTIDE SEQUENCE [LARGE SCALE GENOMIC DNA]</scope>
    <source>
        <strain evidence="6 7">TI.5.07</strain>
    </source>
</reference>
<keyword evidence="6" id="KW-0540">Nuclease</keyword>
<dbReference type="RefSeq" id="WP_341543021.1">
    <property type="nucleotide sequence ID" value="NZ_JBAKAP010000170.1"/>
</dbReference>
<dbReference type="InterPro" id="IPR027417">
    <property type="entry name" value="P-loop_NTPase"/>
</dbReference>
<dbReference type="Pfam" id="PF13361">
    <property type="entry name" value="UvrD_C"/>
    <property type="match status" value="1"/>
</dbReference>
<keyword evidence="1" id="KW-0547">Nucleotide-binding</keyword>
<keyword evidence="7" id="KW-1185">Reference proteome</keyword>